<feature type="non-terminal residue" evidence="4">
    <location>
        <position position="1"/>
    </location>
</feature>
<proteinExistence type="predicted"/>
<reference evidence="4" key="1">
    <citation type="submission" date="2023-10" db="EMBL/GenBank/DDBJ databases">
        <authorList>
            <person name="Chen Y."/>
            <person name="Shah S."/>
            <person name="Dougan E. K."/>
            <person name="Thang M."/>
            <person name="Chan C."/>
        </authorList>
    </citation>
    <scope>NUCLEOTIDE SEQUENCE [LARGE SCALE GENOMIC DNA]</scope>
</reference>
<organism evidence="4 5">
    <name type="scientific">Prorocentrum cordatum</name>
    <dbReference type="NCBI Taxonomy" id="2364126"/>
    <lineage>
        <taxon>Eukaryota</taxon>
        <taxon>Sar</taxon>
        <taxon>Alveolata</taxon>
        <taxon>Dinophyceae</taxon>
        <taxon>Prorocentrales</taxon>
        <taxon>Prorocentraceae</taxon>
        <taxon>Prorocentrum</taxon>
    </lineage>
</organism>
<evidence type="ECO:0000259" key="3">
    <source>
        <dbReference type="PROSITE" id="PS50878"/>
    </source>
</evidence>
<keyword evidence="1" id="KW-0175">Coiled coil</keyword>
<dbReference type="CDD" id="cd22744">
    <property type="entry name" value="OTU"/>
    <property type="match status" value="1"/>
</dbReference>
<accession>A0ABN9VDR4</accession>
<feature type="compositionally biased region" description="Basic and acidic residues" evidence="2">
    <location>
        <begin position="292"/>
        <end position="304"/>
    </location>
</feature>
<comment type="caution">
    <text evidence="4">The sequence shown here is derived from an EMBL/GenBank/DDBJ whole genome shotgun (WGS) entry which is preliminary data.</text>
</comment>
<dbReference type="SUPFAM" id="SSF56219">
    <property type="entry name" value="DNase I-like"/>
    <property type="match status" value="1"/>
</dbReference>
<dbReference type="PROSITE" id="PS50878">
    <property type="entry name" value="RT_POL"/>
    <property type="match status" value="1"/>
</dbReference>
<feature type="region of interest" description="Disordered" evidence="2">
    <location>
        <begin position="687"/>
        <end position="767"/>
    </location>
</feature>
<feature type="coiled-coil region" evidence="1">
    <location>
        <begin position="2380"/>
        <end position="2444"/>
    </location>
</feature>
<feature type="coiled-coil region" evidence="1">
    <location>
        <begin position="10"/>
        <end position="44"/>
    </location>
</feature>
<keyword evidence="5" id="KW-1185">Reference proteome</keyword>
<evidence type="ECO:0000256" key="1">
    <source>
        <dbReference type="SAM" id="Coils"/>
    </source>
</evidence>
<name>A0ABN9VDR4_9DINO</name>
<dbReference type="InterPro" id="IPR036691">
    <property type="entry name" value="Endo/exonu/phosph_ase_sf"/>
</dbReference>
<feature type="region of interest" description="Disordered" evidence="2">
    <location>
        <begin position="257"/>
        <end position="318"/>
    </location>
</feature>
<feature type="domain" description="Reverse transcriptase" evidence="3">
    <location>
        <begin position="1895"/>
        <end position="2149"/>
    </location>
</feature>
<dbReference type="EMBL" id="CAUYUJ010016920">
    <property type="protein sequence ID" value="CAK0870061.1"/>
    <property type="molecule type" value="Genomic_DNA"/>
</dbReference>
<dbReference type="InterPro" id="IPR000477">
    <property type="entry name" value="RT_dom"/>
</dbReference>
<dbReference type="Proteomes" id="UP001189429">
    <property type="component" value="Unassembled WGS sequence"/>
</dbReference>
<dbReference type="Gene3D" id="3.60.10.10">
    <property type="entry name" value="Endonuclease/exonuclease/phosphatase"/>
    <property type="match status" value="1"/>
</dbReference>
<evidence type="ECO:0000313" key="4">
    <source>
        <dbReference type="EMBL" id="CAK0870061.1"/>
    </source>
</evidence>
<sequence>DTTSLKQKAIAEANDKIEVLKADIEKYLSDAEQLNKEIEGHDADISAWDGDMVAASKVRQLEKADYETLHTDYSESVSALQRTIEVLKKQAYNRPQAAFVQLADLNGLSLIPPEAKRAIAVFLQQDPDAAAEGLEVSAPEAYGDEFQSKGVDHYDNHVHGIGHVWLGLEVSDYGSNSRKRSFEVLRVVSVNYFQAALDIYSEGPQDHPMNCEMQIQDVLARPGSGRPVLDRLRSIIKAAEGGHLALYNFKAKGNNNTKPAASAGNGRGNNTDTDPPQGPGKCRGGNLHKNGKGKDSGGRSEANGKLRSASSSSSSTPSVMLCQRDWPTFHVAVDMKLLTSLRSGVMPTSDAHTVAVADEPVAKELLALWCSHIGQKDPAILAGQSLTVAIPFKTMDEATKCAIDSASCTPRWVTFREGNPVTYSLRPASCCKVGNGAPLQAPAVPTVEQPKGAPSKPEGLTSIRVSVFAKYLDDSLSHITAGAALKSIWPVDLKSVQLGKWSFTVKPGTKDKDAMSLIASGPEQGVAQLLALSGRGGVFFQRLARDRDARPRTTIQWVTREDVDTDKQYLKRVLDRCAQDGGGPLVHRMGGKHDLGFEKKTQDNVRRQPPLVWRVQTPRWWAATQVAEFLTANTWTDPDVQVMLGPGSWRVKCTERPNETCSYIYLLDDKDKVKVTPATRKMATSTLDVFSTSRRPGLPWRPQDHDDEQPAKANGKGADAMQVEPDATKTDGEPAVGGGKGGDSPPASLGAATRRQDAPPAGAKPTKIMKRDQWKITDSKCLLKDAIVQEAGGAGACGHCACVLGGRLLKDSTFSDLDVVRTEALTLRIQTAQFMDADDDWAEFWAADPDNLSHTGSTFREYLAKMKVSTFWMDELQLRGVAARMKRCVTVLFKDSSGKWARRSFGADYKSRGWIALMLQDGHFQTIRPDKRWPPELARDARRRRGSSSGAHTYSGEGVYGHTVAEGFSFTSGLVCSFAPLFCPAESAHWDFFWGCFAGIFCTFGGLPPSTSTFPGGRAEGEEGHVFFSEGGFGCTTGLFRSFAAPVCFSEGAHWCFSASVYVTGCFEGIFCTFGGLLPSTSTFPGGRAEGEEGHVFFSEGACRFVEAPSGPAVDFETYLLSFRHNFARAERQVSDADAKFFYDTVSSCLDWLTAHPDATGRDVEIQRRQFEMTVKDKCEQYYLPGDVFACPCGWRVAGLPGKAREHYRAAAKHWAECQPGSRWMPENSKQVRRRLDYARPAAYKAREEKAWKSYLQRMVVLPAHLRDITHDLDKSTATRSKSHGQTYRIVHACKNCSSCVTTSGAFFSPCRAAPIANRMATLDYRAAVRDVFSTAKLVDKRTKFTNVRAANPGPRRKSKTKPPHAPDGLRVWFCNTNGLTDSHGKGKWDRIRGQLDATRAHVGCIVDTNIDESRTSSFGKLVTSIFPAYLAVPAPPGGRRGGVALFGPDELRKDPWKWSSEFDGRVVSGIPHASGSDMIIVGVYMDVKDAHARRKLADAIAVRAAASGLPALVVGDCNAEPYDGELSPWLGLMEYAHEKAHTSSTFYTHGDKMIDLAMVRYLAVESVSLDTKFSDHAPAVVHFHLEPQAVVQTIRKCHPLEIPDDWEEEWRSAASSHAAVWERALREGDVDLLWETWCDCLEASCGVPEDQRTRKYGAALKKWQRTFRGAQGHRTCVTERRLHRLLRRITEQQFKDRTGQDHPDLVRSIERTIQGLIADGVLDQDTDMLDYPALGVFLQARLDKIGQDNADARIQQWRARAQVGNLHAIFDYVKNKPFTAAPAVASGGPGPRATSKPTADPSRLVAEAVKQFNAKLHPKLDDYHQNMYFEMVRGSIEAIPAPPEDWSFEDNIGALRAALRAIAYTAAGPCDLDAGLLAKAPQEAINSLGALGDIIRSSGRWPKALLTAVTTMIPKVRDGALTDDLRPITVGAAVLRAFQKVILGRYKNWADEVQPTNAIHNLFSMDIEIGAARESGEPFVVRQSDLSNCFTRLQPELAHRLAMAFGMHEVDSSFLFLSAVGTSAVVKVGGYASDPICPERGMPQGYPASPLAAALFAGAHARRLAVLHNPETFSFRTYVDDRTITSSDIDTVTAVEGSLKELDIASGQKEDPSKEEWAGLNLPPDLLQDRERAGKPLRGHVDLLGVRFDLSGAAPPSEAPRAARRKEELLCRLGRIRRVCGGAHLAIQFVFRVVLCTMGLFRWDAPRCTMKDADISSLRTRLEQTIFGRQRHRTWRHRGAAWCLLDKGWKVEPMGVVFSSFISFLRCTRNSHLQPLIRRAWRSATGGPPLLQSMVGRMRSVFDGMGWQCGDDPYSPTFAGTAFSISISKGKLEHYVREAWRGFMMRDASATTHRKERVDLPSLDVKTLQEFIDKQPGVIDMLEKLMDKFIAERTTLEKTETKTKTQQGFEMLMQDLESSTAQAKQDREEKAELKAKAFQAKADAEGDLTDTTTTRDADQQYLTDLVASCEQKATDFLRVQAIDIISTDAVSGNAEKHLAATDEEKAACGSELAALRSATSSEFQEQAAWYIRQQTGRIGSRVLSTLAASVEADPVKKVKKM</sequence>
<evidence type="ECO:0000256" key="2">
    <source>
        <dbReference type="SAM" id="MobiDB-lite"/>
    </source>
</evidence>
<protein>
    <recommendedName>
        <fullName evidence="3">Reverse transcriptase domain-containing protein</fullName>
    </recommendedName>
</protein>
<feature type="compositionally biased region" description="Low complexity" evidence="2">
    <location>
        <begin position="308"/>
        <end position="318"/>
    </location>
</feature>
<dbReference type="Pfam" id="PF00078">
    <property type="entry name" value="RVT_1"/>
    <property type="match status" value="1"/>
</dbReference>
<evidence type="ECO:0000313" key="5">
    <source>
        <dbReference type="Proteomes" id="UP001189429"/>
    </source>
</evidence>
<gene>
    <name evidence="4" type="ORF">PCOR1329_LOCUS56266</name>
</gene>